<dbReference type="EMBL" id="JAPFRF010000002">
    <property type="protein sequence ID" value="KAJ7342082.1"/>
    <property type="molecule type" value="Genomic_DNA"/>
</dbReference>
<organism evidence="1 2">
    <name type="scientific">Phrynocephalus forsythii</name>
    <dbReference type="NCBI Taxonomy" id="171643"/>
    <lineage>
        <taxon>Eukaryota</taxon>
        <taxon>Metazoa</taxon>
        <taxon>Chordata</taxon>
        <taxon>Craniata</taxon>
        <taxon>Vertebrata</taxon>
        <taxon>Euteleostomi</taxon>
        <taxon>Lepidosauria</taxon>
        <taxon>Squamata</taxon>
        <taxon>Bifurcata</taxon>
        <taxon>Unidentata</taxon>
        <taxon>Episquamata</taxon>
        <taxon>Toxicofera</taxon>
        <taxon>Iguania</taxon>
        <taxon>Acrodonta</taxon>
        <taxon>Agamidae</taxon>
        <taxon>Agaminae</taxon>
        <taxon>Phrynocephalus</taxon>
    </lineage>
</organism>
<dbReference type="PANTHER" id="PTHR46060">
    <property type="entry name" value="MARINER MOS1 TRANSPOSASE-LIKE PROTEIN"/>
    <property type="match status" value="1"/>
</dbReference>
<reference evidence="1" key="1">
    <citation type="journal article" date="2023" name="DNA Res.">
        <title>Chromosome-level genome assembly of Phrynocephalus forsythii using third-generation DNA sequencing and Hi-C analysis.</title>
        <authorList>
            <person name="Qi Y."/>
            <person name="Zhao W."/>
            <person name="Zhao Y."/>
            <person name="Niu C."/>
            <person name="Cao S."/>
            <person name="Zhang Y."/>
        </authorList>
    </citation>
    <scope>NUCLEOTIDE SEQUENCE</scope>
    <source>
        <tissue evidence="1">Muscle</tissue>
    </source>
</reference>
<dbReference type="Gene3D" id="3.30.420.10">
    <property type="entry name" value="Ribonuclease H-like superfamily/Ribonuclease H"/>
    <property type="match status" value="1"/>
</dbReference>
<comment type="caution">
    <text evidence="1">The sequence shown here is derived from an EMBL/GenBank/DDBJ whole genome shotgun (WGS) entry which is preliminary data.</text>
</comment>
<sequence length="120" mass="13999">MVSGFFWDSHRVILTHYLLKGEILNSDYYCNLLEKLCDALKQKCNGMISKDVRLLADNAPVHTAQASVFSAHRLGYELLQHPPYSPDIAPSDFFLFPEMKKPLHRRRFDDREDVIFEVEQ</sequence>
<gene>
    <name evidence="1" type="ORF">JRQ81_008751</name>
</gene>
<dbReference type="InterPro" id="IPR052709">
    <property type="entry name" value="Transposase-MT_Hybrid"/>
</dbReference>
<dbReference type="InterPro" id="IPR001888">
    <property type="entry name" value="Transposase_1"/>
</dbReference>
<dbReference type="Proteomes" id="UP001142489">
    <property type="component" value="Unassembled WGS sequence"/>
</dbReference>
<dbReference type="Pfam" id="PF01359">
    <property type="entry name" value="Transposase_1"/>
    <property type="match status" value="1"/>
</dbReference>
<evidence type="ECO:0008006" key="3">
    <source>
        <dbReference type="Google" id="ProtNLM"/>
    </source>
</evidence>
<protein>
    <recommendedName>
        <fullName evidence="3">Transposase</fullName>
    </recommendedName>
</protein>
<dbReference type="AlphaFoldDB" id="A0A9Q0Y5B0"/>
<evidence type="ECO:0000313" key="2">
    <source>
        <dbReference type="Proteomes" id="UP001142489"/>
    </source>
</evidence>
<dbReference type="OrthoDB" id="616263at2759"/>
<name>A0A9Q0Y5B0_9SAUR</name>
<dbReference type="PANTHER" id="PTHR46060:SF1">
    <property type="entry name" value="MARINER MOS1 TRANSPOSASE-LIKE PROTEIN"/>
    <property type="match status" value="1"/>
</dbReference>
<dbReference type="InterPro" id="IPR036397">
    <property type="entry name" value="RNaseH_sf"/>
</dbReference>
<keyword evidence="2" id="KW-1185">Reference proteome</keyword>
<evidence type="ECO:0000313" key="1">
    <source>
        <dbReference type="EMBL" id="KAJ7342082.1"/>
    </source>
</evidence>
<proteinExistence type="predicted"/>
<accession>A0A9Q0Y5B0</accession>
<dbReference type="GO" id="GO:0003676">
    <property type="term" value="F:nucleic acid binding"/>
    <property type="evidence" value="ECO:0007669"/>
    <property type="project" value="InterPro"/>
</dbReference>